<dbReference type="RefSeq" id="WP_221857240.1">
    <property type="nucleotide sequence ID" value="NZ_BAAAYV010000025.1"/>
</dbReference>
<name>A0ABP7BVF5_9MICO</name>
<dbReference type="EMBL" id="BAAAYV010000025">
    <property type="protein sequence ID" value="GAA3669296.1"/>
    <property type="molecule type" value="Genomic_DNA"/>
</dbReference>
<organism evidence="1 2">
    <name type="scientific">Microbacterium marinilacus</name>
    <dbReference type="NCBI Taxonomy" id="415209"/>
    <lineage>
        <taxon>Bacteria</taxon>
        <taxon>Bacillati</taxon>
        <taxon>Actinomycetota</taxon>
        <taxon>Actinomycetes</taxon>
        <taxon>Micrococcales</taxon>
        <taxon>Microbacteriaceae</taxon>
        <taxon>Microbacterium</taxon>
    </lineage>
</organism>
<comment type="caution">
    <text evidence="1">The sequence shown here is derived from an EMBL/GenBank/DDBJ whole genome shotgun (WGS) entry which is preliminary data.</text>
</comment>
<accession>A0ABP7BVF5</accession>
<evidence type="ECO:0000313" key="2">
    <source>
        <dbReference type="Proteomes" id="UP001410795"/>
    </source>
</evidence>
<dbReference type="Proteomes" id="UP001410795">
    <property type="component" value="Unassembled WGS sequence"/>
</dbReference>
<sequence>MARRDLDLIRNVDEALRGDAFDLVSYAGRVLEMLRRPLDPNGAPVAGMPTLGEMVDRTLADAVRQSDALLLAMAPLLDGAGAADSALAGRIRAEAAGRWRSLPQWLATHARAAVPGARGDGSPTITGVAAFGHVLGADATIIVGAELADGTPATATVFIDRDAGAVVGDAFIAPETFEAALAAGAKGVDADEFPRQEISPADARVRIERAVAEDLAVDPPLVTETWPACRPMLAWILRALPEGGTGFARTEEDPATDDALVADVARRSAGGDSHVRALIALNRAHSGSGDPRLWSDTFVEDLLLDLLPFDDAAAADPDGALAALRALVEAGHDAAGVAERLTRHTLDAIDELARDFLDLATAEEAESPDDDPVAHELALLALRVGGRRRLDALDRLPITRVVPDLRGVDDRSRAGLETVHGLIERAAGAVFDDAELAIAAARVADLLAEAAPRVFVAGKPQLAAAAVCWIAGRANDALGVDDADREVALMRALGLRGRSPQTRAEAYLGLLGVPDPAEWAADPALDDPSLLTAAARARIIARRDELRERLARP</sequence>
<evidence type="ECO:0000313" key="1">
    <source>
        <dbReference type="EMBL" id="GAA3669296.1"/>
    </source>
</evidence>
<keyword evidence="2" id="KW-1185">Reference proteome</keyword>
<gene>
    <name evidence="1" type="ORF">GCM10022202_34220</name>
</gene>
<protein>
    <submittedName>
        <fullName evidence="1">Uncharacterized protein</fullName>
    </submittedName>
</protein>
<proteinExistence type="predicted"/>
<reference evidence="2" key="1">
    <citation type="journal article" date="2019" name="Int. J. Syst. Evol. Microbiol.">
        <title>The Global Catalogue of Microorganisms (GCM) 10K type strain sequencing project: providing services to taxonomists for standard genome sequencing and annotation.</title>
        <authorList>
            <consortium name="The Broad Institute Genomics Platform"/>
            <consortium name="The Broad Institute Genome Sequencing Center for Infectious Disease"/>
            <person name="Wu L."/>
            <person name="Ma J."/>
        </authorList>
    </citation>
    <scope>NUCLEOTIDE SEQUENCE [LARGE SCALE GENOMIC DNA]</scope>
    <source>
        <strain evidence="2">JCM 16546</strain>
    </source>
</reference>